<keyword evidence="2" id="KW-0539">Nucleus</keyword>
<evidence type="ECO:0000256" key="2">
    <source>
        <dbReference type="PROSITE-ProRule" id="PRU00267"/>
    </source>
</evidence>
<dbReference type="GO" id="GO:0003677">
    <property type="term" value="F:DNA binding"/>
    <property type="evidence" value="ECO:0007669"/>
    <property type="project" value="UniProtKB-UniRule"/>
</dbReference>
<feature type="DNA-binding region" description="HMG box" evidence="2">
    <location>
        <begin position="59"/>
        <end position="131"/>
    </location>
</feature>
<keyword evidence="1 2" id="KW-0238">DNA-binding</keyword>
<name>A0A7S3L4J3_9STRA</name>
<sequence length="270" mass="30680">MYRSANFQRVLPRLHPSVGLGPDDSSVSVTETAPRADFNSATSLLASSPTVLLSPATKPKRPLSAYNLFFQFERKKILESATPGAPELGFKDMARAIARRWKNVDSNYKMELISMANENKMRYNMAVRSYRKQLDDEVEHLQQQQQEEEVEQAGGPPRDMMPATSNNNRVRCDVAMRTYRKQLADEAMSQHQQHFVQAKSFTLISQVTPLNDKAYNSPVDDMQKEPLLWERMMHTSDTTAPTSILQDSSVASLAQHLDEEMTHTIIRIFS</sequence>
<dbReference type="GO" id="GO:0005634">
    <property type="term" value="C:nucleus"/>
    <property type="evidence" value="ECO:0007669"/>
    <property type="project" value="UniProtKB-UniRule"/>
</dbReference>
<dbReference type="PANTHER" id="PTHR48112:SF15">
    <property type="entry name" value="HMG BOX DOMAIN-CONTAINING PROTEIN"/>
    <property type="match status" value="1"/>
</dbReference>
<evidence type="ECO:0000256" key="3">
    <source>
        <dbReference type="SAM" id="MobiDB-lite"/>
    </source>
</evidence>
<feature type="region of interest" description="Disordered" evidence="3">
    <location>
        <begin position="140"/>
        <end position="166"/>
    </location>
</feature>
<dbReference type="Pfam" id="PF09011">
    <property type="entry name" value="HMG_box_2"/>
    <property type="match status" value="1"/>
</dbReference>
<reference evidence="5" key="1">
    <citation type="submission" date="2021-01" db="EMBL/GenBank/DDBJ databases">
        <authorList>
            <person name="Corre E."/>
            <person name="Pelletier E."/>
            <person name="Niang G."/>
            <person name="Scheremetjew M."/>
            <person name="Finn R."/>
            <person name="Kale V."/>
            <person name="Holt S."/>
            <person name="Cochrane G."/>
            <person name="Meng A."/>
            <person name="Brown T."/>
            <person name="Cohen L."/>
        </authorList>
    </citation>
    <scope>NUCLEOTIDE SEQUENCE</scope>
    <source>
        <strain evidence="5">CCMP127</strain>
    </source>
</reference>
<dbReference type="EMBL" id="HBIM01009048">
    <property type="protein sequence ID" value="CAE0410124.1"/>
    <property type="molecule type" value="Transcribed_RNA"/>
</dbReference>
<dbReference type="SMART" id="SM00398">
    <property type="entry name" value="HMG"/>
    <property type="match status" value="1"/>
</dbReference>
<evidence type="ECO:0000256" key="1">
    <source>
        <dbReference type="ARBA" id="ARBA00023125"/>
    </source>
</evidence>
<dbReference type="AlphaFoldDB" id="A0A7S3L4J3"/>
<dbReference type="InterPro" id="IPR050342">
    <property type="entry name" value="HMGB"/>
</dbReference>
<evidence type="ECO:0000313" key="5">
    <source>
        <dbReference type="EMBL" id="CAE0410124.1"/>
    </source>
</evidence>
<dbReference type="InterPro" id="IPR009071">
    <property type="entry name" value="HMG_box_dom"/>
</dbReference>
<dbReference type="PROSITE" id="PS50118">
    <property type="entry name" value="HMG_BOX_2"/>
    <property type="match status" value="1"/>
</dbReference>
<evidence type="ECO:0000259" key="4">
    <source>
        <dbReference type="PROSITE" id="PS50118"/>
    </source>
</evidence>
<feature type="domain" description="HMG box" evidence="4">
    <location>
        <begin position="59"/>
        <end position="131"/>
    </location>
</feature>
<accession>A0A7S3L4J3</accession>
<organism evidence="5">
    <name type="scientific">Amphora coffeiformis</name>
    <dbReference type="NCBI Taxonomy" id="265554"/>
    <lineage>
        <taxon>Eukaryota</taxon>
        <taxon>Sar</taxon>
        <taxon>Stramenopiles</taxon>
        <taxon>Ochrophyta</taxon>
        <taxon>Bacillariophyta</taxon>
        <taxon>Bacillariophyceae</taxon>
        <taxon>Bacillariophycidae</taxon>
        <taxon>Thalassiophysales</taxon>
        <taxon>Catenulaceae</taxon>
        <taxon>Amphora</taxon>
    </lineage>
</organism>
<dbReference type="Gene3D" id="1.10.30.10">
    <property type="entry name" value="High mobility group box domain"/>
    <property type="match status" value="1"/>
</dbReference>
<dbReference type="InterPro" id="IPR036910">
    <property type="entry name" value="HMG_box_dom_sf"/>
</dbReference>
<dbReference type="SUPFAM" id="SSF47095">
    <property type="entry name" value="HMG-box"/>
    <property type="match status" value="1"/>
</dbReference>
<dbReference type="PANTHER" id="PTHR48112">
    <property type="entry name" value="HIGH MOBILITY GROUP PROTEIN DSP1"/>
    <property type="match status" value="1"/>
</dbReference>
<dbReference type="CDD" id="cd00084">
    <property type="entry name" value="HMG-box_SF"/>
    <property type="match status" value="1"/>
</dbReference>
<gene>
    <name evidence="5" type="ORF">ACOF00016_LOCUS7665</name>
</gene>
<proteinExistence type="predicted"/>
<protein>
    <recommendedName>
        <fullName evidence="4">HMG box domain-containing protein</fullName>
    </recommendedName>
</protein>